<protein>
    <submittedName>
        <fullName evidence="3">Putative integrase/recombinase y4qK</fullName>
    </submittedName>
</protein>
<proteinExistence type="predicted"/>
<reference evidence="3 4" key="1">
    <citation type="submission" date="2016-10" db="EMBL/GenBank/DDBJ databases">
        <authorList>
            <person name="de Groot N.N."/>
        </authorList>
    </citation>
    <scope>NUCLEOTIDE SEQUENCE [LARGE SCALE GENOMIC DNA]</scope>
    <source>
        <strain evidence="3">1</strain>
    </source>
</reference>
<keyword evidence="1" id="KW-0233">DNA recombination</keyword>
<gene>
    <name evidence="3" type="ORF">NSMM_180020</name>
</gene>
<sequence length="86" mass="9658">MFFFTLHSIGLRLGEGLQLQVGDLDAQRMRVLVRDAKGNRDRLVPLLAHTSEVLRELWKEHHNSVLLFPSRQKGPVDAVSAATQIG</sequence>
<dbReference type="OrthoDB" id="9801717at2"/>
<dbReference type="STRING" id="51642.NSMM_180020"/>
<evidence type="ECO:0000259" key="2">
    <source>
        <dbReference type="PROSITE" id="PS51898"/>
    </source>
</evidence>
<dbReference type="Pfam" id="PF00589">
    <property type="entry name" value="Phage_integrase"/>
    <property type="match status" value="1"/>
</dbReference>
<keyword evidence="4" id="KW-1185">Reference proteome</keyword>
<organism evidence="3 4">
    <name type="scientific">Nitrosomonas mobilis</name>
    <dbReference type="NCBI Taxonomy" id="51642"/>
    <lineage>
        <taxon>Bacteria</taxon>
        <taxon>Pseudomonadati</taxon>
        <taxon>Pseudomonadota</taxon>
        <taxon>Betaproteobacteria</taxon>
        <taxon>Nitrosomonadales</taxon>
        <taxon>Nitrosomonadaceae</taxon>
        <taxon>Nitrosomonas</taxon>
    </lineage>
</organism>
<dbReference type="SUPFAM" id="SSF56349">
    <property type="entry name" value="DNA breaking-rejoining enzymes"/>
    <property type="match status" value="1"/>
</dbReference>
<dbReference type="GO" id="GO:0015074">
    <property type="term" value="P:DNA integration"/>
    <property type="evidence" value="ECO:0007669"/>
    <property type="project" value="InterPro"/>
</dbReference>
<dbReference type="InterPro" id="IPR013762">
    <property type="entry name" value="Integrase-like_cat_sf"/>
</dbReference>
<accession>A0A1G5SBA0</accession>
<evidence type="ECO:0000313" key="3">
    <source>
        <dbReference type="EMBL" id="SCZ84473.1"/>
    </source>
</evidence>
<dbReference type="EMBL" id="FMWO01000023">
    <property type="protein sequence ID" value="SCZ84473.1"/>
    <property type="molecule type" value="Genomic_DNA"/>
</dbReference>
<dbReference type="GO" id="GO:0003677">
    <property type="term" value="F:DNA binding"/>
    <property type="evidence" value="ECO:0007669"/>
    <property type="project" value="InterPro"/>
</dbReference>
<dbReference type="Proteomes" id="UP000198729">
    <property type="component" value="Unassembled WGS sequence"/>
</dbReference>
<evidence type="ECO:0000256" key="1">
    <source>
        <dbReference type="ARBA" id="ARBA00023172"/>
    </source>
</evidence>
<dbReference type="PROSITE" id="PS51898">
    <property type="entry name" value="TYR_RECOMBINASE"/>
    <property type="match status" value="1"/>
</dbReference>
<dbReference type="AlphaFoldDB" id="A0A1G5SBA0"/>
<dbReference type="GO" id="GO:0006310">
    <property type="term" value="P:DNA recombination"/>
    <property type="evidence" value="ECO:0007669"/>
    <property type="project" value="UniProtKB-KW"/>
</dbReference>
<evidence type="ECO:0000313" key="4">
    <source>
        <dbReference type="Proteomes" id="UP000198729"/>
    </source>
</evidence>
<dbReference type="RefSeq" id="WP_143001823.1">
    <property type="nucleotide sequence ID" value="NZ_FMWO01000023.1"/>
</dbReference>
<feature type="domain" description="Tyr recombinase" evidence="2">
    <location>
        <begin position="1"/>
        <end position="86"/>
    </location>
</feature>
<dbReference type="InterPro" id="IPR002104">
    <property type="entry name" value="Integrase_catalytic"/>
</dbReference>
<dbReference type="InterPro" id="IPR011010">
    <property type="entry name" value="DNA_brk_join_enz"/>
</dbReference>
<dbReference type="Gene3D" id="1.10.443.10">
    <property type="entry name" value="Intergrase catalytic core"/>
    <property type="match status" value="1"/>
</dbReference>
<name>A0A1G5SBA0_9PROT</name>